<gene>
    <name evidence="5" type="ordered locus">RPC_1734</name>
</gene>
<feature type="domain" description="EAL" evidence="3">
    <location>
        <begin position="518"/>
        <end position="774"/>
    </location>
</feature>
<evidence type="ECO:0000256" key="1">
    <source>
        <dbReference type="SAM" id="Phobius"/>
    </source>
</evidence>
<dbReference type="InterPro" id="IPR043128">
    <property type="entry name" value="Rev_trsase/Diguanyl_cyclase"/>
</dbReference>
<dbReference type="InterPro" id="IPR001633">
    <property type="entry name" value="EAL_dom"/>
</dbReference>
<dbReference type="FunFam" id="3.30.70.270:FF:000001">
    <property type="entry name" value="Diguanylate cyclase domain protein"/>
    <property type="match status" value="1"/>
</dbReference>
<protein>
    <submittedName>
        <fullName evidence="5">Diguanylate cyclase/phosphodiesterase</fullName>
    </submittedName>
</protein>
<dbReference type="CDD" id="cd01949">
    <property type="entry name" value="GGDEF"/>
    <property type="match status" value="1"/>
</dbReference>
<evidence type="ECO:0000259" key="2">
    <source>
        <dbReference type="PROSITE" id="PS50113"/>
    </source>
</evidence>
<keyword evidence="1" id="KW-0812">Transmembrane</keyword>
<dbReference type="Pfam" id="PF00990">
    <property type="entry name" value="GGDEF"/>
    <property type="match status" value="1"/>
</dbReference>
<dbReference type="Gene3D" id="3.20.20.450">
    <property type="entry name" value="EAL domain"/>
    <property type="match status" value="1"/>
</dbReference>
<dbReference type="OrthoDB" id="9814202at2"/>
<sequence length="794" mass="86998">MSDDVSQIDTKVRALRRTVNAIALSLVAAITILAPLGYGLIDYRYEETHASFRAKLSASRVAQYIYQHSQLWQYQTARIAELIRLTELPDNAGRYRVIDQAGKVVLSEDAVAAYATMTRTVPISVAGVSIGRVEFTVPLDSMIQRLGIATLLSLLLALCAYATIRIFPFRVLDRALEGLDSAHRMIVDKNAALEQQNHELMEREQALRSTKAMLRQRSEQLLEAQHLGKIGDWSFRLGDKTLWWSPEIYQLLAYDPQSFRPERNAVTALYVGDSARRLQQAQAEVMRTGLVNSVDIKVKRGDGSIGDLAITSKAMINADGGIIGLSGTIQDISARKSAEAQLEKLAYYDPLTGLANRSLFHLEISELMVRNRRTGSDAALLLLDLDGFKEINDTLGHGAGDELLRKIGQLISQALGPGNFLSRLGGDEFAIVLSHPTPRSEIEQLATTLLAAIAGPIALERGEAAISTSIGIAMIPRDGSTLNEILRSADLALYRAKEDGRGRYRFFEAGMSAAVQHKMALSRDLRAAITDNVGLSVHYQPQIELSSDRVAGFEALMRWSHPTLGSISPAEFIPLAESSHLICDLGLWILREAATQAKRWLDAGEPPRDIAVNVSAAQIWHTDFVSDVVRVLEDTGLPPHLLCLELTESLLADHAEGRVRNVLMQLKRLGVTLALDDFGTGYSSLGYLTQLPFDKLKIDRVFIDGIAGSERSRKLLQGVIALGRGLGMTLVMEGVERAEEVDILLEFDCDVVQGFFFARPTVAATALDFARAFDGKVERRAGAGFETAARAAVG</sequence>
<dbReference type="InterPro" id="IPR001610">
    <property type="entry name" value="PAC"/>
</dbReference>
<dbReference type="NCBIfam" id="TIGR00254">
    <property type="entry name" value="GGDEF"/>
    <property type="match status" value="1"/>
</dbReference>
<feature type="transmembrane region" description="Helical" evidence="1">
    <location>
        <begin position="21"/>
        <end position="41"/>
    </location>
</feature>
<feature type="domain" description="GGDEF" evidence="4">
    <location>
        <begin position="376"/>
        <end position="509"/>
    </location>
</feature>
<keyword evidence="1" id="KW-1133">Transmembrane helix</keyword>
<dbReference type="InterPro" id="IPR000160">
    <property type="entry name" value="GGDEF_dom"/>
</dbReference>
<dbReference type="EMBL" id="CP000301">
    <property type="protein sequence ID" value="ABD87293.1"/>
    <property type="molecule type" value="Genomic_DNA"/>
</dbReference>
<dbReference type="PROSITE" id="PS50887">
    <property type="entry name" value="GGDEF"/>
    <property type="match status" value="1"/>
</dbReference>
<dbReference type="Gene3D" id="3.30.450.20">
    <property type="entry name" value="PAS domain"/>
    <property type="match status" value="1"/>
</dbReference>
<evidence type="ECO:0000259" key="4">
    <source>
        <dbReference type="PROSITE" id="PS50887"/>
    </source>
</evidence>
<dbReference type="KEGG" id="rpc:RPC_1734"/>
<dbReference type="InterPro" id="IPR035965">
    <property type="entry name" value="PAS-like_dom_sf"/>
</dbReference>
<accession>Q217Z3</accession>
<dbReference type="GO" id="GO:0003824">
    <property type="term" value="F:catalytic activity"/>
    <property type="evidence" value="ECO:0007669"/>
    <property type="project" value="UniProtKB-ARBA"/>
</dbReference>
<dbReference type="CDD" id="cd01948">
    <property type="entry name" value="EAL"/>
    <property type="match status" value="1"/>
</dbReference>
<dbReference type="InterPro" id="IPR035919">
    <property type="entry name" value="EAL_sf"/>
</dbReference>
<dbReference type="SUPFAM" id="SSF141868">
    <property type="entry name" value="EAL domain-like"/>
    <property type="match status" value="1"/>
</dbReference>
<dbReference type="eggNOG" id="COG5001">
    <property type="taxonomic scope" value="Bacteria"/>
</dbReference>
<dbReference type="PANTHER" id="PTHR44757">
    <property type="entry name" value="DIGUANYLATE CYCLASE DGCP"/>
    <property type="match status" value="1"/>
</dbReference>
<dbReference type="InterPro" id="IPR052155">
    <property type="entry name" value="Biofilm_reg_signaling"/>
</dbReference>
<dbReference type="SMART" id="SM00052">
    <property type="entry name" value="EAL"/>
    <property type="match status" value="1"/>
</dbReference>
<feature type="transmembrane region" description="Helical" evidence="1">
    <location>
        <begin position="142"/>
        <end position="164"/>
    </location>
</feature>
<feature type="domain" description="PAC" evidence="2">
    <location>
        <begin position="292"/>
        <end position="344"/>
    </location>
</feature>
<organism evidence="5">
    <name type="scientific">Rhodopseudomonas palustris (strain BisB18)</name>
    <dbReference type="NCBI Taxonomy" id="316056"/>
    <lineage>
        <taxon>Bacteria</taxon>
        <taxon>Pseudomonadati</taxon>
        <taxon>Pseudomonadota</taxon>
        <taxon>Alphaproteobacteria</taxon>
        <taxon>Hyphomicrobiales</taxon>
        <taxon>Nitrobacteraceae</taxon>
        <taxon>Rhodopseudomonas</taxon>
    </lineage>
</organism>
<evidence type="ECO:0000313" key="5">
    <source>
        <dbReference type="EMBL" id="ABD87293.1"/>
    </source>
</evidence>
<dbReference type="SMART" id="SM00086">
    <property type="entry name" value="PAC"/>
    <property type="match status" value="1"/>
</dbReference>
<proteinExistence type="predicted"/>
<dbReference type="HOGENOM" id="CLU_000445_70_20_5"/>
<dbReference type="InterPro" id="IPR029787">
    <property type="entry name" value="Nucleotide_cyclase"/>
</dbReference>
<dbReference type="PROSITE" id="PS50883">
    <property type="entry name" value="EAL"/>
    <property type="match status" value="1"/>
</dbReference>
<dbReference type="SUPFAM" id="SSF55785">
    <property type="entry name" value="PYP-like sensor domain (PAS domain)"/>
    <property type="match status" value="1"/>
</dbReference>
<dbReference type="SUPFAM" id="SSF55073">
    <property type="entry name" value="Nucleotide cyclase"/>
    <property type="match status" value="1"/>
</dbReference>
<dbReference type="Gene3D" id="3.30.70.270">
    <property type="match status" value="1"/>
</dbReference>
<dbReference type="PROSITE" id="PS50113">
    <property type="entry name" value="PAC"/>
    <property type="match status" value="1"/>
</dbReference>
<reference evidence="5" key="1">
    <citation type="submission" date="2006-03" db="EMBL/GenBank/DDBJ databases">
        <title>Complete sequence of Rhodopseudomonas palustris BisB18.</title>
        <authorList>
            <consortium name="US DOE Joint Genome Institute"/>
            <person name="Copeland A."/>
            <person name="Lucas S."/>
            <person name="Lapidus A."/>
            <person name="Barry K."/>
            <person name="Detter J.C."/>
            <person name="Glavina del Rio T."/>
            <person name="Hammon N."/>
            <person name="Israni S."/>
            <person name="Dalin E."/>
            <person name="Tice H."/>
            <person name="Pitluck S."/>
            <person name="Chain P."/>
            <person name="Malfatti S."/>
            <person name="Shin M."/>
            <person name="Vergez L."/>
            <person name="Schmutz J."/>
            <person name="Larimer F."/>
            <person name="Land M."/>
            <person name="Hauser L."/>
            <person name="Pelletier D.A."/>
            <person name="Kyrpides N."/>
            <person name="Anderson I."/>
            <person name="Oda Y."/>
            <person name="Harwood C.S."/>
            <person name="Richardson P."/>
        </authorList>
    </citation>
    <scope>NUCLEOTIDE SEQUENCE [LARGE SCALE GENOMIC DNA]</scope>
    <source>
        <strain evidence="5">BisB18</strain>
    </source>
</reference>
<dbReference type="AlphaFoldDB" id="Q217Z3"/>
<evidence type="ECO:0000259" key="3">
    <source>
        <dbReference type="PROSITE" id="PS50883"/>
    </source>
</evidence>
<dbReference type="PANTHER" id="PTHR44757:SF2">
    <property type="entry name" value="BIOFILM ARCHITECTURE MAINTENANCE PROTEIN MBAA"/>
    <property type="match status" value="1"/>
</dbReference>
<dbReference type="SMART" id="SM00267">
    <property type="entry name" value="GGDEF"/>
    <property type="match status" value="1"/>
</dbReference>
<dbReference type="Pfam" id="PF00563">
    <property type="entry name" value="EAL"/>
    <property type="match status" value="1"/>
</dbReference>
<dbReference type="InterPro" id="IPR000700">
    <property type="entry name" value="PAS-assoc_C"/>
</dbReference>
<dbReference type="RefSeq" id="WP_011472197.1">
    <property type="nucleotide sequence ID" value="NC_007925.1"/>
</dbReference>
<name>Q217Z3_RHOPB</name>
<keyword evidence="1" id="KW-0472">Membrane</keyword>
<dbReference type="STRING" id="316056.RPC_1734"/>